<reference evidence="1 2" key="1">
    <citation type="journal article" date="2019" name="Front. Microbiol.">
        <title>Ammonia Oxidation by the Arctic Terrestrial Thaumarchaeote Candidatus Nitrosocosmicus arcticus Is Stimulated by Increasing Temperatures.</title>
        <authorList>
            <person name="Alves R.J.E."/>
            <person name="Kerou M."/>
            <person name="Zappe A."/>
            <person name="Bittner R."/>
            <person name="Abby S.S."/>
            <person name="Schmidt H.A."/>
            <person name="Pfeifer K."/>
            <person name="Schleper C."/>
        </authorList>
    </citation>
    <scope>NUCLEOTIDE SEQUENCE [LARGE SCALE GENOMIC DNA]</scope>
    <source>
        <strain evidence="1 2">Kfb</strain>
    </source>
</reference>
<dbReference type="EMBL" id="VOAH01000001">
    <property type="protein sequence ID" value="TVP41903.1"/>
    <property type="molecule type" value="Genomic_DNA"/>
</dbReference>
<dbReference type="Proteomes" id="UP000315289">
    <property type="component" value="Unassembled WGS sequence"/>
</dbReference>
<proteinExistence type="predicted"/>
<dbReference type="AlphaFoldDB" id="A0A557SZ75"/>
<keyword evidence="2" id="KW-1185">Reference proteome</keyword>
<accession>A0A557SZ75</accession>
<name>A0A557SZ75_9ARCH</name>
<evidence type="ECO:0000313" key="1">
    <source>
        <dbReference type="EMBL" id="TVP41903.1"/>
    </source>
</evidence>
<organism evidence="1 2">
    <name type="scientific">Candidatus Nitrosocosmicus arcticus</name>
    <dbReference type="NCBI Taxonomy" id="2035267"/>
    <lineage>
        <taxon>Archaea</taxon>
        <taxon>Nitrososphaerota</taxon>
        <taxon>Nitrososphaeria</taxon>
        <taxon>Nitrososphaerales</taxon>
        <taxon>Nitrososphaeraceae</taxon>
        <taxon>Candidatus Nitrosocosmicus</taxon>
    </lineage>
</organism>
<comment type="caution">
    <text evidence="1">The sequence shown here is derived from an EMBL/GenBank/DDBJ whole genome shotgun (WGS) entry which is preliminary data.</text>
</comment>
<dbReference type="RefSeq" id="WP_261377739.1">
    <property type="nucleotide sequence ID" value="NZ_ML675578.1"/>
</dbReference>
<sequence length="43" mass="4604">MACAESVTADNGGKALRIFPQDKKEGQNYDVILLNTHLKGTGV</sequence>
<evidence type="ECO:0000313" key="2">
    <source>
        <dbReference type="Proteomes" id="UP000315289"/>
    </source>
</evidence>
<protein>
    <submittedName>
        <fullName evidence="1">Uncharacterized protein</fullName>
    </submittedName>
</protein>
<gene>
    <name evidence="1" type="ORF">NARC_10309</name>
</gene>